<proteinExistence type="predicted"/>
<dbReference type="OrthoDB" id="5226533at2759"/>
<sequence length="108" mass="11490">MSSTTQQTTTAQIAGIRRPSTFLTLVPVQSASYPKAPPKSPELPTAAIPAAIYDVAPISPPLSPTEAELKPVRRASSISSVGDKQRFLKLNPVFWGGIPGEDDFAIED</sequence>
<evidence type="ECO:0000313" key="1">
    <source>
        <dbReference type="EMBL" id="KAA8910780.1"/>
    </source>
</evidence>
<accession>A0A5J5F3G3</accession>
<dbReference type="EMBL" id="VXIS01000042">
    <property type="protein sequence ID" value="KAA8910780.1"/>
    <property type="molecule type" value="Genomic_DNA"/>
</dbReference>
<dbReference type="InParanoid" id="A0A5J5F3G3"/>
<comment type="caution">
    <text evidence="1">The sequence shown here is derived from an EMBL/GenBank/DDBJ whole genome shotgun (WGS) entry which is preliminary data.</text>
</comment>
<keyword evidence="2" id="KW-1185">Reference proteome</keyword>
<dbReference type="Proteomes" id="UP000326924">
    <property type="component" value="Unassembled WGS sequence"/>
</dbReference>
<name>A0A5J5F3G3_9PEZI</name>
<protein>
    <submittedName>
        <fullName evidence="1">Uncharacterized protein</fullName>
    </submittedName>
</protein>
<evidence type="ECO:0000313" key="2">
    <source>
        <dbReference type="Proteomes" id="UP000326924"/>
    </source>
</evidence>
<gene>
    <name evidence="1" type="ORF">FN846DRAFT_774767</name>
</gene>
<dbReference type="AlphaFoldDB" id="A0A5J5F3G3"/>
<organism evidence="1 2">
    <name type="scientific">Sphaerosporella brunnea</name>
    <dbReference type="NCBI Taxonomy" id="1250544"/>
    <lineage>
        <taxon>Eukaryota</taxon>
        <taxon>Fungi</taxon>
        <taxon>Dikarya</taxon>
        <taxon>Ascomycota</taxon>
        <taxon>Pezizomycotina</taxon>
        <taxon>Pezizomycetes</taxon>
        <taxon>Pezizales</taxon>
        <taxon>Pyronemataceae</taxon>
        <taxon>Sphaerosporella</taxon>
    </lineage>
</organism>
<reference evidence="1 2" key="1">
    <citation type="submission" date="2019-09" db="EMBL/GenBank/DDBJ databases">
        <title>Draft genome of the ectomycorrhizal ascomycete Sphaerosporella brunnea.</title>
        <authorList>
            <consortium name="DOE Joint Genome Institute"/>
            <person name="Benucci G.M."/>
            <person name="Marozzi G."/>
            <person name="Antonielli L."/>
            <person name="Sanchez S."/>
            <person name="Marco P."/>
            <person name="Wang X."/>
            <person name="Falini L.B."/>
            <person name="Barry K."/>
            <person name="Haridas S."/>
            <person name="Lipzen A."/>
            <person name="Labutti K."/>
            <person name="Grigoriev I.V."/>
            <person name="Murat C."/>
            <person name="Martin F."/>
            <person name="Albertini E."/>
            <person name="Donnini D."/>
            <person name="Bonito G."/>
        </authorList>
    </citation>
    <scope>NUCLEOTIDE SEQUENCE [LARGE SCALE GENOMIC DNA]</scope>
    <source>
        <strain evidence="1 2">Sb_GMNB300</strain>
    </source>
</reference>